<protein>
    <submittedName>
        <fullName evidence="1">Uncharacterized protein</fullName>
    </submittedName>
</protein>
<dbReference type="Proteomes" id="UP000248966">
    <property type="component" value="Unassembled WGS sequence"/>
</dbReference>
<proteinExistence type="predicted"/>
<dbReference type="EMBL" id="PYAA01000010">
    <property type="protein sequence ID" value="RAO03346.1"/>
    <property type="molecule type" value="Genomic_DNA"/>
</dbReference>
<sequence length="51" mass="5359">MVPRLGKTNTSRHAPTHPPTTLTFTIFAGDHLWSGVDSVSVTPAAVNLTTG</sequence>
<accession>A0A328N5T5</accession>
<gene>
    <name evidence="1" type="ORF">LAH08_02075</name>
</gene>
<evidence type="ECO:0000313" key="2">
    <source>
        <dbReference type="Proteomes" id="UP000248966"/>
    </source>
</evidence>
<name>A0A328N5T5_9ACTN</name>
<organism evidence="1 2">
    <name type="scientific">Micromonospora noduli</name>
    <dbReference type="NCBI Taxonomy" id="709876"/>
    <lineage>
        <taxon>Bacteria</taxon>
        <taxon>Bacillati</taxon>
        <taxon>Actinomycetota</taxon>
        <taxon>Actinomycetes</taxon>
        <taxon>Micromonosporales</taxon>
        <taxon>Micromonosporaceae</taxon>
        <taxon>Micromonospora</taxon>
    </lineage>
</organism>
<reference evidence="1 2" key="1">
    <citation type="submission" date="2018-03" db="EMBL/GenBank/DDBJ databases">
        <title>Defining the species Micromonospora saelicesensis and Micromonospora noduli under the framework of genomics.</title>
        <authorList>
            <person name="Riesco R."/>
            <person name="Trujillo M.E."/>
        </authorList>
    </citation>
    <scope>NUCLEOTIDE SEQUENCE [LARGE SCALE GENOMIC DNA]</scope>
    <source>
        <strain evidence="1 2">LAH08</strain>
    </source>
</reference>
<comment type="caution">
    <text evidence="1">The sequence shown here is derived from an EMBL/GenBank/DDBJ whole genome shotgun (WGS) entry which is preliminary data.</text>
</comment>
<dbReference type="AlphaFoldDB" id="A0A328N5T5"/>
<evidence type="ECO:0000313" key="1">
    <source>
        <dbReference type="EMBL" id="RAO03346.1"/>
    </source>
</evidence>